<organism evidence="2 3">
    <name type="scientific">Herbaspirillum rubrisubalbicans Os34</name>
    <dbReference type="NCBI Taxonomy" id="1235827"/>
    <lineage>
        <taxon>Bacteria</taxon>
        <taxon>Pseudomonadati</taxon>
        <taxon>Pseudomonadota</taxon>
        <taxon>Betaproteobacteria</taxon>
        <taxon>Burkholderiales</taxon>
        <taxon>Oxalobacteraceae</taxon>
        <taxon>Herbaspirillum</taxon>
    </lineage>
</organism>
<dbReference type="PANTHER" id="PTHR11735">
    <property type="entry name" value="TRNA N6-ADENOSINE THREONYLCARBAMOYLTRANSFERASE"/>
    <property type="match status" value="1"/>
</dbReference>
<dbReference type="Proteomes" id="UP000501648">
    <property type="component" value="Chromosome"/>
</dbReference>
<evidence type="ECO:0000259" key="1">
    <source>
        <dbReference type="Pfam" id="PF00814"/>
    </source>
</evidence>
<dbReference type="RefSeq" id="WP_017451029.1">
    <property type="nucleotide sequence ID" value="NZ_CP008956.1"/>
</dbReference>
<dbReference type="Pfam" id="PF00814">
    <property type="entry name" value="TsaD"/>
    <property type="match status" value="1"/>
</dbReference>
<evidence type="ECO:0000313" key="3">
    <source>
        <dbReference type="Proteomes" id="UP000501648"/>
    </source>
</evidence>
<reference evidence="2 3" key="1">
    <citation type="journal article" date="2012" name="J. Bacteriol.">
        <title>Genome sequence of the pathogenic Herbaspirillum seropedicae strain Os34, isolated from rice roots.</title>
        <authorList>
            <person name="Ye W."/>
            <person name="Ye S."/>
            <person name="Liu J."/>
            <person name="Chang S."/>
            <person name="Chen M."/>
            <person name="Zhu B."/>
            <person name="Guo L."/>
            <person name="An Q."/>
        </authorList>
    </citation>
    <scope>NUCLEOTIDE SEQUENCE [LARGE SCALE GENOMIC DNA]</scope>
    <source>
        <strain evidence="2 3">Os34</strain>
    </source>
</reference>
<protein>
    <submittedName>
        <fullName evidence="2">tRNA (Adenosine(37)-N6)-threonylcarbamoyltransferase complex dimerization subunit type 1 TsaB</fullName>
    </submittedName>
</protein>
<accession>A0A6M3ZQF0</accession>
<dbReference type="AlphaFoldDB" id="A0A6M3ZQF0"/>
<name>A0A6M3ZQF0_9BURK</name>
<dbReference type="InterPro" id="IPR022496">
    <property type="entry name" value="T6A_TsaB"/>
</dbReference>
<proteinExistence type="predicted"/>
<dbReference type="EMBL" id="CP008956">
    <property type="protein sequence ID" value="QJQ00829.1"/>
    <property type="molecule type" value="Genomic_DNA"/>
</dbReference>
<dbReference type="Gene3D" id="3.30.420.40">
    <property type="match status" value="2"/>
</dbReference>
<dbReference type="InterPro" id="IPR043129">
    <property type="entry name" value="ATPase_NBD"/>
</dbReference>
<dbReference type="GO" id="GO:0005829">
    <property type="term" value="C:cytosol"/>
    <property type="evidence" value="ECO:0007669"/>
    <property type="project" value="TreeGrafter"/>
</dbReference>
<dbReference type="GO" id="GO:0002949">
    <property type="term" value="P:tRNA threonylcarbamoyladenosine modification"/>
    <property type="evidence" value="ECO:0007669"/>
    <property type="project" value="InterPro"/>
</dbReference>
<dbReference type="PANTHER" id="PTHR11735:SF11">
    <property type="entry name" value="TRNA THREONYLCARBAMOYLADENOSINE BIOSYNTHESIS PROTEIN TSAB"/>
    <property type="match status" value="1"/>
</dbReference>
<dbReference type="SUPFAM" id="SSF53067">
    <property type="entry name" value="Actin-like ATPase domain"/>
    <property type="match status" value="2"/>
</dbReference>
<keyword evidence="2" id="KW-0808">Transferase</keyword>
<dbReference type="GO" id="GO:0016740">
    <property type="term" value="F:transferase activity"/>
    <property type="evidence" value="ECO:0007669"/>
    <property type="project" value="UniProtKB-KW"/>
</dbReference>
<gene>
    <name evidence="2" type="primary">tsaB</name>
    <name evidence="2" type="ORF">C798_11475</name>
</gene>
<dbReference type="CDD" id="cd24032">
    <property type="entry name" value="ASKHA_NBD_TsaB"/>
    <property type="match status" value="1"/>
</dbReference>
<feature type="domain" description="Gcp-like" evidence="1">
    <location>
        <begin position="32"/>
        <end position="200"/>
    </location>
</feature>
<evidence type="ECO:0000313" key="2">
    <source>
        <dbReference type="EMBL" id="QJQ00829.1"/>
    </source>
</evidence>
<dbReference type="InterPro" id="IPR000905">
    <property type="entry name" value="Gcp-like_dom"/>
</dbReference>
<sequence length="239" mass="25051">MSTILAIETSTELASAALLYRGELIARQSAGAQTHSDAILPMIQHLLADAGLALSQCDALAFGVGPGSFTGVRTACGVVQGLAFGCDRPVVPVVTLEAAAQACRAEQASAAEVLAILDARMGEVYWARYRARLDGGWEVLAEPALSPAAQVTIDGRPYACGNGLAVYAEHFTESFCGSQFAAVYPQAMPHARHVATLGQVHFARGLALPAEEAQPLYLRNKVALTTAEREERDAAKGAA</sequence>
<dbReference type="NCBIfam" id="TIGR03725">
    <property type="entry name" value="T6A_YeaZ"/>
    <property type="match status" value="1"/>
</dbReference>